<evidence type="ECO:0000313" key="3">
    <source>
        <dbReference type="Proteomes" id="UP000596130"/>
    </source>
</evidence>
<dbReference type="InterPro" id="IPR046196">
    <property type="entry name" value="DUF6228"/>
</dbReference>
<feature type="region of interest" description="Disordered" evidence="1">
    <location>
        <begin position="1"/>
        <end position="28"/>
    </location>
</feature>
<accession>A0A7T4PH86</accession>
<protein>
    <submittedName>
        <fullName evidence="2">Uncharacterized protein</fullName>
    </submittedName>
</protein>
<name>A0A7T4PH86_9ACTN</name>
<dbReference type="EMBL" id="CP065959">
    <property type="protein sequence ID" value="QQC90089.1"/>
    <property type="molecule type" value="Genomic_DNA"/>
</dbReference>
<dbReference type="Pfam" id="PF19739">
    <property type="entry name" value="DUF6228"/>
    <property type="match status" value="1"/>
</dbReference>
<sequence length="55" mass="5779">MSAAFRPGGQVGPTWAVRPRDAGGRGASVTSWLEAGEQRTALADDVRALLAEGRR</sequence>
<evidence type="ECO:0000256" key="1">
    <source>
        <dbReference type="SAM" id="MobiDB-lite"/>
    </source>
</evidence>
<gene>
    <name evidence="2" type="ORF">I8755_17935</name>
</gene>
<organism evidence="2 3">
    <name type="scientific">Streptomyces alfalfae</name>
    <dbReference type="NCBI Taxonomy" id="1642299"/>
    <lineage>
        <taxon>Bacteria</taxon>
        <taxon>Bacillati</taxon>
        <taxon>Actinomycetota</taxon>
        <taxon>Actinomycetes</taxon>
        <taxon>Kitasatosporales</taxon>
        <taxon>Streptomycetaceae</taxon>
        <taxon>Streptomyces</taxon>
    </lineage>
</organism>
<reference evidence="2 3" key="1">
    <citation type="submission" date="2020-12" db="EMBL/GenBank/DDBJ databases">
        <title>Identification and biosynthesis of polyene macrolides produced by Streptomyces alfalfae Men-myco-93-63.</title>
        <authorList>
            <person name="Liu D."/>
            <person name="Li Y."/>
            <person name="Liu L."/>
            <person name="Han X."/>
            <person name="Shen F."/>
        </authorList>
    </citation>
    <scope>NUCLEOTIDE SEQUENCE [LARGE SCALE GENOMIC DNA]</scope>
    <source>
        <strain evidence="2 3">Men-myco-93-63</strain>
    </source>
</reference>
<evidence type="ECO:0000313" key="2">
    <source>
        <dbReference type="EMBL" id="QQC90089.1"/>
    </source>
</evidence>
<dbReference type="Proteomes" id="UP000596130">
    <property type="component" value="Chromosome"/>
</dbReference>
<dbReference type="AlphaFoldDB" id="A0A7T4PH86"/>
<proteinExistence type="predicted"/>